<dbReference type="GO" id="GO:0004332">
    <property type="term" value="F:fructose-bisphosphate aldolase activity"/>
    <property type="evidence" value="ECO:0007669"/>
    <property type="project" value="InterPro"/>
</dbReference>
<accession>A0A533I8C5</accession>
<proteinExistence type="predicted"/>
<dbReference type="PIRSF" id="PIRSF038992">
    <property type="entry name" value="Aldolase_Ia"/>
    <property type="match status" value="1"/>
</dbReference>
<gene>
    <name evidence="1" type="ORF">DI616_08325</name>
</gene>
<protein>
    <submittedName>
        <fullName evidence="1">Aldolase</fullName>
    </submittedName>
</protein>
<dbReference type="Proteomes" id="UP000315344">
    <property type="component" value="Unassembled WGS sequence"/>
</dbReference>
<dbReference type="Gene3D" id="3.20.20.70">
    <property type="entry name" value="Aldolase class I"/>
    <property type="match status" value="1"/>
</dbReference>
<dbReference type="InterPro" id="IPR050456">
    <property type="entry name" value="DeoC/FbaB_aldolase"/>
</dbReference>
<dbReference type="InterPro" id="IPR041720">
    <property type="entry name" value="FbaB-like"/>
</dbReference>
<reference evidence="1 2" key="1">
    <citation type="journal article" date="2017" name="Nat. Commun.">
        <title>In situ click chemistry generation of cyclooxygenase-2 inhibitors.</title>
        <authorList>
            <person name="Bhardwaj A."/>
            <person name="Kaur J."/>
            <person name="Wuest M."/>
            <person name="Wuest F."/>
        </authorList>
    </citation>
    <scope>NUCLEOTIDE SEQUENCE [LARGE SCALE GENOMIC DNA]</scope>
    <source>
        <strain evidence="1">S2_012_000_R3_94</strain>
    </source>
</reference>
<dbReference type="SMART" id="SM01133">
    <property type="entry name" value="DeoC"/>
    <property type="match status" value="1"/>
</dbReference>
<organism evidence="1 2">
    <name type="scientific">Paracoccus denitrificans</name>
    <dbReference type="NCBI Taxonomy" id="266"/>
    <lineage>
        <taxon>Bacteria</taxon>
        <taxon>Pseudomonadati</taxon>
        <taxon>Pseudomonadota</taxon>
        <taxon>Alphaproteobacteria</taxon>
        <taxon>Rhodobacterales</taxon>
        <taxon>Paracoccaceae</taxon>
        <taxon>Paracoccus</taxon>
    </lineage>
</organism>
<evidence type="ECO:0000313" key="2">
    <source>
        <dbReference type="Proteomes" id="UP000315344"/>
    </source>
</evidence>
<dbReference type="PANTHER" id="PTHR47916">
    <property type="entry name" value="FRUCTOSE-BISPHOSPHATE ALDOLASE CLASS 1"/>
    <property type="match status" value="1"/>
</dbReference>
<name>A0A533I8C5_PARDE</name>
<evidence type="ECO:0000313" key="1">
    <source>
        <dbReference type="EMBL" id="TKW67065.1"/>
    </source>
</evidence>
<sequence length="274" mass="29644">MKQARMNRLFGISGNCFDVAIDHGMFNEKSFLSGIEDMRHAIDVVAGARPDAIQLPPGTAPILQSRPGKDRPALVLRTDIANVYGTPLPRTLFSEVIDRAVDQAVRLDAACAVVNLLMLPDEPEVYAACVRNVNRLKVACDDAGMPLMVEPLVMQDNSKGGYMVDGNIDKIMPLVRQAVELGADIIKADPCDDPTEYHRVIEIAQGVPVLVRGGGKVSDQEILKRTKLLMDNGARGIVYGRNVIHHDNPAGMTAALMAIVHDGATADQAMERLG</sequence>
<dbReference type="InterPro" id="IPR002915">
    <property type="entry name" value="DeoC/FbaB/LacD_aldolase"/>
</dbReference>
<dbReference type="Pfam" id="PF01791">
    <property type="entry name" value="DeoC"/>
    <property type="match status" value="1"/>
</dbReference>
<dbReference type="PANTHER" id="PTHR47916:SF1">
    <property type="entry name" value="3-HYDROXY-5-PHOSPHONOOXYPENTANE-2,4-DIONE THIOLASE"/>
    <property type="match status" value="1"/>
</dbReference>
<dbReference type="InterPro" id="IPR013785">
    <property type="entry name" value="Aldolase_TIM"/>
</dbReference>
<dbReference type="SUPFAM" id="SSF51569">
    <property type="entry name" value="Aldolase"/>
    <property type="match status" value="1"/>
</dbReference>
<dbReference type="AlphaFoldDB" id="A0A533I8C5"/>
<comment type="caution">
    <text evidence="1">The sequence shown here is derived from an EMBL/GenBank/DDBJ whole genome shotgun (WGS) entry which is preliminary data.</text>
</comment>
<dbReference type="EMBL" id="VAFL01000005">
    <property type="protein sequence ID" value="TKW67065.1"/>
    <property type="molecule type" value="Genomic_DNA"/>
</dbReference>